<dbReference type="GO" id="GO:0031588">
    <property type="term" value="C:nucleotide-activated protein kinase complex"/>
    <property type="evidence" value="ECO:0007669"/>
    <property type="project" value="TreeGrafter"/>
</dbReference>
<dbReference type="Gene3D" id="3.10.580.10">
    <property type="entry name" value="CBS-domain"/>
    <property type="match status" value="2"/>
</dbReference>
<dbReference type="InterPro" id="IPR050511">
    <property type="entry name" value="AMPK_gamma/SDS23_families"/>
</dbReference>
<keyword evidence="3" id="KW-0129">CBS domain</keyword>
<dbReference type="GO" id="GO:0019887">
    <property type="term" value="F:protein kinase regulator activity"/>
    <property type="evidence" value="ECO:0007669"/>
    <property type="project" value="TreeGrafter"/>
</dbReference>
<evidence type="ECO:0000259" key="6">
    <source>
        <dbReference type="SMART" id="SM00116"/>
    </source>
</evidence>
<name>A0A3P7LF78_DIBLA</name>
<dbReference type="GO" id="GO:0005634">
    <property type="term" value="C:nucleus"/>
    <property type="evidence" value="ECO:0007669"/>
    <property type="project" value="TreeGrafter"/>
</dbReference>
<comment type="subunit">
    <text evidence="4">AMPK is a heterotrimer of an alpha catalytic subunit (PRKAA1 or PRKAA2), a beta (PRKAB1 or PRKAB2) and a gamma non-catalytic subunits (PRKAG1, PRKAG2 or PRKAG3). Interacts with FNIP1 and FNIP2.</text>
</comment>
<dbReference type="PANTHER" id="PTHR13780">
    <property type="entry name" value="AMP-ACTIVATED PROTEIN KINASE, GAMMA REGULATORY SUBUNIT"/>
    <property type="match status" value="1"/>
</dbReference>
<reference evidence="7 8" key="1">
    <citation type="submission" date="2018-11" db="EMBL/GenBank/DDBJ databases">
        <authorList>
            <consortium name="Pathogen Informatics"/>
        </authorList>
    </citation>
    <scope>NUCLEOTIDE SEQUENCE [LARGE SCALE GENOMIC DNA]</scope>
</reference>
<feature type="region of interest" description="Disordered" evidence="5">
    <location>
        <begin position="150"/>
        <end position="180"/>
    </location>
</feature>
<evidence type="ECO:0000256" key="5">
    <source>
        <dbReference type="SAM" id="MobiDB-lite"/>
    </source>
</evidence>
<evidence type="ECO:0000256" key="1">
    <source>
        <dbReference type="ARBA" id="ARBA00006750"/>
    </source>
</evidence>
<proteinExistence type="inferred from homology"/>
<dbReference type="Pfam" id="PF00571">
    <property type="entry name" value="CBS"/>
    <property type="match status" value="2"/>
</dbReference>
<dbReference type="GO" id="GO:0005737">
    <property type="term" value="C:cytoplasm"/>
    <property type="evidence" value="ECO:0007669"/>
    <property type="project" value="TreeGrafter"/>
</dbReference>
<evidence type="ECO:0000256" key="3">
    <source>
        <dbReference type="ARBA" id="ARBA00023122"/>
    </source>
</evidence>
<feature type="non-terminal residue" evidence="7">
    <location>
        <position position="180"/>
    </location>
</feature>
<dbReference type="OrthoDB" id="6283283at2759"/>
<feature type="compositionally biased region" description="Acidic residues" evidence="5">
    <location>
        <begin position="159"/>
        <end position="169"/>
    </location>
</feature>
<dbReference type="InterPro" id="IPR000644">
    <property type="entry name" value="CBS_dom"/>
</dbReference>
<comment type="similarity">
    <text evidence="1">Belongs to the 5'-AMP-activated protein kinase gamma subunit family.</text>
</comment>
<keyword evidence="8" id="KW-1185">Reference proteome</keyword>
<evidence type="ECO:0000313" key="7">
    <source>
        <dbReference type="EMBL" id="VDN09253.1"/>
    </source>
</evidence>
<dbReference type="AlphaFoldDB" id="A0A3P7LF78"/>
<protein>
    <recommendedName>
        <fullName evidence="6">CBS domain-containing protein</fullName>
    </recommendedName>
</protein>
<dbReference type="InterPro" id="IPR046342">
    <property type="entry name" value="CBS_dom_sf"/>
</dbReference>
<sequence>MGIKAAGVGTYENLALVTPSTKLVKALTFFEGERVSALPVVDSVSTRRLLDIFAKFDVITLILAGMYKKMDMTVQDVLDICKYHRLIIVDNHQDCRVEGVVSISDLLSYMVLGQSHSQTASLTLSTEAVKAILPDWQFLSEDTEPVGEVKKRPLLPFEEHEEVSADAESDTNRQSPLLPK</sequence>
<dbReference type="SMART" id="SM00116">
    <property type="entry name" value="CBS"/>
    <property type="match status" value="1"/>
</dbReference>
<dbReference type="PANTHER" id="PTHR13780:SF35">
    <property type="entry name" value="LD22662P"/>
    <property type="match status" value="1"/>
</dbReference>
<evidence type="ECO:0000256" key="4">
    <source>
        <dbReference type="ARBA" id="ARBA00025878"/>
    </source>
</evidence>
<gene>
    <name evidence="7" type="ORF">DILT_LOCUS5084</name>
</gene>
<organism evidence="7 8">
    <name type="scientific">Dibothriocephalus latus</name>
    <name type="common">Fish tapeworm</name>
    <name type="synonym">Diphyllobothrium latum</name>
    <dbReference type="NCBI Taxonomy" id="60516"/>
    <lineage>
        <taxon>Eukaryota</taxon>
        <taxon>Metazoa</taxon>
        <taxon>Spiralia</taxon>
        <taxon>Lophotrochozoa</taxon>
        <taxon>Platyhelminthes</taxon>
        <taxon>Cestoda</taxon>
        <taxon>Eucestoda</taxon>
        <taxon>Diphyllobothriidea</taxon>
        <taxon>Diphyllobothriidae</taxon>
        <taxon>Dibothriocephalus</taxon>
    </lineage>
</organism>
<accession>A0A3P7LF78</accession>
<dbReference type="GO" id="GO:0016208">
    <property type="term" value="F:AMP binding"/>
    <property type="evidence" value="ECO:0007669"/>
    <property type="project" value="TreeGrafter"/>
</dbReference>
<feature type="domain" description="CBS" evidence="6">
    <location>
        <begin position="13"/>
        <end position="63"/>
    </location>
</feature>
<dbReference type="SUPFAM" id="SSF54631">
    <property type="entry name" value="CBS-domain pair"/>
    <property type="match status" value="1"/>
</dbReference>
<dbReference type="Proteomes" id="UP000281553">
    <property type="component" value="Unassembled WGS sequence"/>
</dbReference>
<dbReference type="GO" id="GO:0019901">
    <property type="term" value="F:protein kinase binding"/>
    <property type="evidence" value="ECO:0007669"/>
    <property type="project" value="TreeGrafter"/>
</dbReference>
<evidence type="ECO:0000313" key="8">
    <source>
        <dbReference type="Proteomes" id="UP000281553"/>
    </source>
</evidence>
<dbReference type="EMBL" id="UYRU01046689">
    <property type="protein sequence ID" value="VDN09253.1"/>
    <property type="molecule type" value="Genomic_DNA"/>
</dbReference>
<keyword evidence="2" id="KW-0677">Repeat</keyword>
<evidence type="ECO:0000256" key="2">
    <source>
        <dbReference type="ARBA" id="ARBA00022737"/>
    </source>
</evidence>